<accession>A0A0R3QQM3</accession>
<keyword evidence="2" id="KW-1185">Reference proteome</keyword>
<dbReference type="AlphaFoldDB" id="A0A0R3QQM3"/>
<dbReference type="Proteomes" id="UP000280834">
    <property type="component" value="Unassembled WGS sequence"/>
</dbReference>
<organism evidence="3">
    <name type="scientific">Brugia timori</name>
    <dbReference type="NCBI Taxonomy" id="42155"/>
    <lineage>
        <taxon>Eukaryota</taxon>
        <taxon>Metazoa</taxon>
        <taxon>Ecdysozoa</taxon>
        <taxon>Nematoda</taxon>
        <taxon>Chromadorea</taxon>
        <taxon>Rhabditida</taxon>
        <taxon>Spirurina</taxon>
        <taxon>Spiruromorpha</taxon>
        <taxon>Filarioidea</taxon>
        <taxon>Onchocercidae</taxon>
        <taxon>Brugia</taxon>
    </lineage>
</organism>
<sequence>MAHAGGEPVDLVVRDGDAGIPDRQHRDVLVVHVTEHGEQRRPARKEVVGVQHHLLGRIRRGGILEVPVLRGDDQLLRCLETRADGPELRNPEADDALVVVHIVQADVQLERSEVVGARQDHPLHRVAGEVLVMVVAERDRQRTVAVADIAAVVAPGHLFPERNVREEVDRAELGAVVADLVAVPEVVADALRGEVRRHAVLMPDCSALKVAACLITAAV</sequence>
<reference evidence="3" key="1">
    <citation type="submission" date="2017-02" db="UniProtKB">
        <authorList>
            <consortium name="WormBaseParasite"/>
        </authorList>
    </citation>
    <scope>IDENTIFICATION</scope>
</reference>
<name>A0A0R3QQM3_9BILA</name>
<evidence type="ECO:0000313" key="1">
    <source>
        <dbReference type="EMBL" id="VDO26796.1"/>
    </source>
</evidence>
<dbReference type="WBParaSite" id="BTMF_0001000801-mRNA-1">
    <property type="protein sequence ID" value="BTMF_0001000801-mRNA-1"/>
    <property type="gene ID" value="BTMF_0001000801"/>
</dbReference>
<evidence type="ECO:0000313" key="2">
    <source>
        <dbReference type="Proteomes" id="UP000280834"/>
    </source>
</evidence>
<evidence type="ECO:0000313" key="3">
    <source>
        <dbReference type="WBParaSite" id="BTMF_0001000801-mRNA-1"/>
    </source>
</evidence>
<dbReference type="EMBL" id="UZAG01016216">
    <property type="protein sequence ID" value="VDO26796.1"/>
    <property type="molecule type" value="Genomic_DNA"/>
</dbReference>
<proteinExistence type="predicted"/>
<protein>
    <submittedName>
        <fullName evidence="1 3">Uncharacterized protein</fullName>
    </submittedName>
</protein>
<gene>
    <name evidence="1" type="ORF">BTMF_LOCUS8059</name>
</gene>
<reference evidence="1 2" key="2">
    <citation type="submission" date="2018-11" db="EMBL/GenBank/DDBJ databases">
        <authorList>
            <consortium name="Pathogen Informatics"/>
        </authorList>
    </citation>
    <scope>NUCLEOTIDE SEQUENCE [LARGE SCALE GENOMIC DNA]</scope>
</reference>